<evidence type="ECO:0000313" key="10">
    <source>
        <dbReference type="EMBL" id="CAK8680496.1"/>
    </source>
</evidence>
<keyword evidence="6" id="KW-0539">Nucleus</keyword>
<keyword evidence="11" id="KW-1185">Reference proteome</keyword>
<evidence type="ECO:0000256" key="3">
    <source>
        <dbReference type="ARBA" id="ARBA00019684"/>
    </source>
</evidence>
<sequence>MKRIRIQGVAGISPNQNPTVNVVQRPPGIVNPVTIHPSSMRMQRPPQQQQQPSAQPEPYDPIAQVKVILPQLKESLVNLMTVGSKNFAGNRAVDDMQKGLDSSNIPPFNKCLENFYTLCDQLEIQLNLGQQQLSQTLVGIHNTPLMTGSIKSDVKDPQVYANYVNIVENQVRCTKEIHELLANCCRTLSEQQVKYPTG</sequence>
<evidence type="ECO:0000256" key="2">
    <source>
        <dbReference type="ARBA" id="ARBA00009851"/>
    </source>
</evidence>
<dbReference type="InterPro" id="IPR021018">
    <property type="entry name" value="Mediator_Med29_met"/>
</dbReference>
<dbReference type="Proteomes" id="UP001642483">
    <property type="component" value="Unassembled WGS sequence"/>
</dbReference>
<dbReference type="EMBL" id="CAWYQH010000068">
    <property type="protein sequence ID" value="CAK8680496.1"/>
    <property type="molecule type" value="Genomic_DNA"/>
</dbReference>
<organism evidence="10 11">
    <name type="scientific">Clavelina lepadiformis</name>
    <name type="common">Light-bulb sea squirt</name>
    <name type="synonym">Ascidia lepadiformis</name>
    <dbReference type="NCBI Taxonomy" id="159417"/>
    <lineage>
        <taxon>Eukaryota</taxon>
        <taxon>Metazoa</taxon>
        <taxon>Chordata</taxon>
        <taxon>Tunicata</taxon>
        <taxon>Ascidiacea</taxon>
        <taxon>Aplousobranchia</taxon>
        <taxon>Clavelinidae</taxon>
        <taxon>Clavelina</taxon>
    </lineage>
</organism>
<evidence type="ECO:0000313" key="11">
    <source>
        <dbReference type="Proteomes" id="UP001642483"/>
    </source>
</evidence>
<gene>
    <name evidence="10" type="ORF">CVLEPA_LOCUS10741</name>
</gene>
<evidence type="ECO:0000256" key="6">
    <source>
        <dbReference type="ARBA" id="ARBA00023242"/>
    </source>
</evidence>
<feature type="region of interest" description="Disordered" evidence="9">
    <location>
        <begin position="1"/>
        <end position="58"/>
    </location>
</feature>
<reference evidence="10 11" key="1">
    <citation type="submission" date="2024-02" db="EMBL/GenBank/DDBJ databases">
        <authorList>
            <person name="Daric V."/>
            <person name="Darras S."/>
        </authorList>
    </citation>
    <scope>NUCLEOTIDE SEQUENCE [LARGE SCALE GENOMIC DNA]</scope>
</reference>
<name>A0ABP0FP83_CLALP</name>
<protein>
    <recommendedName>
        <fullName evidence="3">Mediator of RNA polymerase II transcription subunit 29</fullName>
    </recommendedName>
    <alternativeName>
        <fullName evidence="8">Intersex-like protein</fullName>
    </alternativeName>
    <alternativeName>
        <fullName evidence="7">Mediator complex subunit 29</fullName>
    </alternativeName>
</protein>
<proteinExistence type="inferred from homology"/>
<comment type="caution">
    <text evidence="10">The sequence shown here is derived from an EMBL/GenBank/DDBJ whole genome shotgun (WGS) entry which is preliminary data.</text>
</comment>
<evidence type="ECO:0000256" key="1">
    <source>
        <dbReference type="ARBA" id="ARBA00004123"/>
    </source>
</evidence>
<keyword evidence="5" id="KW-0804">Transcription</keyword>
<comment type="similarity">
    <text evidence="2">Belongs to the Mediator complex subunit 29 family.</text>
</comment>
<evidence type="ECO:0000256" key="7">
    <source>
        <dbReference type="ARBA" id="ARBA00031963"/>
    </source>
</evidence>
<keyword evidence="4" id="KW-0805">Transcription regulation</keyword>
<evidence type="ECO:0000256" key="5">
    <source>
        <dbReference type="ARBA" id="ARBA00023163"/>
    </source>
</evidence>
<evidence type="ECO:0000256" key="9">
    <source>
        <dbReference type="SAM" id="MobiDB-lite"/>
    </source>
</evidence>
<comment type="subcellular location">
    <subcellularLocation>
        <location evidence="1">Nucleus</location>
    </subcellularLocation>
</comment>
<dbReference type="Pfam" id="PF11568">
    <property type="entry name" value="Med29"/>
    <property type="match status" value="1"/>
</dbReference>
<dbReference type="PANTHER" id="PTHR28314:SF1">
    <property type="entry name" value="MEDIATOR OF RNA POLYMERASE II TRANSCRIPTION SUBUNIT 29"/>
    <property type="match status" value="1"/>
</dbReference>
<feature type="compositionally biased region" description="Low complexity" evidence="9">
    <location>
        <begin position="37"/>
        <end position="56"/>
    </location>
</feature>
<evidence type="ECO:0000256" key="4">
    <source>
        <dbReference type="ARBA" id="ARBA00023015"/>
    </source>
</evidence>
<evidence type="ECO:0000256" key="8">
    <source>
        <dbReference type="ARBA" id="ARBA00032582"/>
    </source>
</evidence>
<accession>A0ABP0FP83</accession>
<dbReference type="PANTHER" id="PTHR28314">
    <property type="entry name" value="MEDIATOR OF RNA POLYMERASE II TRANSCRIPTION SUBUNIT 29"/>
    <property type="match status" value="1"/>
</dbReference>
<feature type="compositionally biased region" description="Polar residues" evidence="9">
    <location>
        <begin position="13"/>
        <end position="22"/>
    </location>
</feature>